<sequence length="268" mass="29691">MNERNPGSAGSEPPCGTPTQTEPPLYGEGRHVLVVEDDEEMRKLLLSHLRRSGFRASGARDGVDMERLLVSAPVDLILLDVMLPGRSGFELCRELRAQGDMPIIMLTALGETSDRVTGLELGADDFIVKPPEPRELVARIRALLRRTDGKEGHAGTPRREIAHFAGWSLDTRRRELFQPDGVGVDLTGGEYDVLLVFVERPQRILTRDQLLDLARNRPYGGLGRSMDVQVSRLRSKLDSLPGAEARPSLIKTVRNAGYMFTSPVEWTG</sequence>
<evidence type="ECO:0000256" key="9">
    <source>
        <dbReference type="PROSITE-ProRule" id="PRU00169"/>
    </source>
</evidence>
<dbReference type="Gene3D" id="1.10.10.10">
    <property type="entry name" value="Winged helix-like DNA-binding domain superfamily/Winged helix DNA-binding domain"/>
    <property type="match status" value="1"/>
</dbReference>
<dbReference type="Proteomes" id="UP000580654">
    <property type="component" value="Unassembled WGS sequence"/>
</dbReference>
<dbReference type="Pfam" id="PF00072">
    <property type="entry name" value="Response_reg"/>
    <property type="match status" value="1"/>
</dbReference>
<accession>A0A840Y7M1</accession>
<keyword evidence="2" id="KW-0963">Cytoplasm</keyword>
<keyword evidence="7" id="KW-0804">Transcription</keyword>
<dbReference type="PANTHER" id="PTHR48111:SF4">
    <property type="entry name" value="DNA-BINDING DUAL TRANSCRIPTIONAL REGULATOR OMPR"/>
    <property type="match status" value="1"/>
</dbReference>
<evidence type="ECO:0000256" key="3">
    <source>
        <dbReference type="ARBA" id="ARBA00022553"/>
    </source>
</evidence>
<keyword evidence="3 9" id="KW-0597">Phosphoprotein</keyword>
<evidence type="ECO:0000256" key="5">
    <source>
        <dbReference type="ARBA" id="ARBA00023015"/>
    </source>
</evidence>
<dbReference type="CDD" id="cd17574">
    <property type="entry name" value="REC_OmpR"/>
    <property type="match status" value="1"/>
</dbReference>
<dbReference type="InterPro" id="IPR011006">
    <property type="entry name" value="CheY-like_superfamily"/>
</dbReference>
<evidence type="ECO:0000256" key="1">
    <source>
        <dbReference type="ARBA" id="ARBA00004496"/>
    </source>
</evidence>
<evidence type="ECO:0000256" key="10">
    <source>
        <dbReference type="PROSITE-ProRule" id="PRU01091"/>
    </source>
</evidence>
<dbReference type="GO" id="GO:0000156">
    <property type="term" value="F:phosphorelay response regulator activity"/>
    <property type="evidence" value="ECO:0007669"/>
    <property type="project" value="TreeGrafter"/>
</dbReference>
<dbReference type="GO" id="GO:0005829">
    <property type="term" value="C:cytosol"/>
    <property type="evidence" value="ECO:0007669"/>
    <property type="project" value="TreeGrafter"/>
</dbReference>
<feature type="DNA-binding region" description="OmpR/PhoB-type" evidence="10">
    <location>
        <begin position="159"/>
        <end position="262"/>
    </location>
</feature>
<dbReference type="GO" id="GO:0006355">
    <property type="term" value="P:regulation of DNA-templated transcription"/>
    <property type="evidence" value="ECO:0007669"/>
    <property type="project" value="InterPro"/>
</dbReference>
<dbReference type="SMART" id="SM00862">
    <property type="entry name" value="Trans_reg_C"/>
    <property type="match status" value="1"/>
</dbReference>
<evidence type="ECO:0000256" key="7">
    <source>
        <dbReference type="ARBA" id="ARBA00023163"/>
    </source>
</evidence>
<dbReference type="GO" id="GO:0000976">
    <property type="term" value="F:transcription cis-regulatory region binding"/>
    <property type="evidence" value="ECO:0007669"/>
    <property type="project" value="TreeGrafter"/>
</dbReference>
<dbReference type="Gene3D" id="6.10.250.690">
    <property type="match status" value="1"/>
</dbReference>
<feature type="domain" description="Response regulatory" evidence="12">
    <location>
        <begin position="31"/>
        <end position="144"/>
    </location>
</feature>
<dbReference type="EMBL" id="JACIJD010000025">
    <property type="protein sequence ID" value="MBB5695900.1"/>
    <property type="molecule type" value="Genomic_DNA"/>
</dbReference>
<comment type="caution">
    <text evidence="14">The sequence shown here is derived from an EMBL/GenBank/DDBJ whole genome shotgun (WGS) entry which is preliminary data.</text>
</comment>
<dbReference type="SUPFAM" id="SSF46894">
    <property type="entry name" value="C-terminal effector domain of the bipartite response regulators"/>
    <property type="match status" value="1"/>
</dbReference>
<evidence type="ECO:0000313" key="14">
    <source>
        <dbReference type="EMBL" id="MBB5695900.1"/>
    </source>
</evidence>
<evidence type="ECO:0000313" key="15">
    <source>
        <dbReference type="Proteomes" id="UP000580654"/>
    </source>
</evidence>
<gene>
    <name evidence="14" type="ORF">FHS87_003968</name>
</gene>
<dbReference type="CDD" id="cd00383">
    <property type="entry name" value="trans_reg_C"/>
    <property type="match status" value="1"/>
</dbReference>
<dbReference type="InterPro" id="IPR001789">
    <property type="entry name" value="Sig_transdc_resp-reg_receiver"/>
</dbReference>
<dbReference type="Gene3D" id="3.40.50.2300">
    <property type="match status" value="1"/>
</dbReference>
<dbReference type="RefSeq" id="WP_184521078.1">
    <property type="nucleotide sequence ID" value="NZ_JACIJD010000025.1"/>
</dbReference>
<dbReference type="SMART" id="SM00448">
    <property type="entry name" value="REC"/>
    <property type="match status" value="1"/>
</dbReference>
<dbReference type="InterPro" id="IPR016032">
    <property type="entry name" value="Sig_transdc_resp-reg_C-effctor"/>
</dbReference>
<dbReference type="GO" id="GO:0032993">
    <property type="term" value="C:protein-DNA complex"/>
    <property type="evidence" value="ECO:0007669"/>
    <property type="project" value="TreeGrafter"/>
</dbReference>
<dbReference type="FunFam" id="3.40.50.2300:FF:000001">
    <property type="entry name" value="DNA-binding response regulator PhoB"/>
    <property type="match status" value="1"/>
</dbReference>
<reference evidence="14 15" key="1">
    <citation type="submission" date="2020-08" db="EMBL/GenBank/DDBJ databases">
        <title>Genomic Encyclopedia of Type Strains, Phase IV (KMG-IV): sequencing the most valuable type-strain genomes for metagenomic binning, comparative biology and taxonomic classification.</title>
        <authorList>
            <person name="Goeker M."/>
        </authorList>
    </citation>
    <scope>NUCLEOTIDE SEQUENCE [LARGE SCALE GENOMIC DNA]</scope>
    <source>
        <strain evidence="14 15">DSM 25622</strain>
    </source>
</reference>
<evidence type="ECO:0000256" key="11">
    <source>
        <dbReference type="SAM" id="MobiDB-lite"/>
    </source>
</evidence>
<evidence type="ECO:0000256" key="8">
    <source>
        <dbReference type="ARBA" id="ARBA00067337"/>
    </source>
</evidence>
<evidence type="ECO:0000259" key="12">
    <source>
        <dbReference type="PROSITE" id="PS50110"/>
    </source>
</evidence>
<feature type="region of interest" description="Disordered" evidence="11">
    <location>
        <begin position="1"/>
        <end position="26"/>
    </location>
</feature>
<feature type="modified residue" description="4-aspartylphosphate" evidence="9">
    <location>
        <position position="80"/>
    </location>
</feature>
<evidence type="ECO:0000256" key="2">
    <source>
        <dbReference type="ARBA" id="ARBA00022490"/>
    </source>
</evidence>
<dbReference type="InterPro" id="IPR036388">
    <property type="entry name" value="WH-like_DNA-bd_sf"/>
</dbReference>
<dbReference type="PANTHER" id="PTHR48111">
    <property type="entry name" value="REGULATOR OF RPOS"/>
    <property type="match status" value="1"/>
</dbReference>
<keyword evidence="15" id="KW-1185">Reference proteome</keyword>
<dbReference type="PROSITE" id="PS50110">
    <property type="entry name" value="RESPONSE_REGULATORY"/>
    <property type="match status" value="1"/>
</dbReference>
<comment type="subcellular location">
    <subcellularLocation>
        <location evidence="1">Cytoplasm</location>
    </subcellularLocation>
</comment>
<keyword evidence="4" id="KW-0902">Two-component regulatory system</keyword>
<evidence type="ECO:0000259" key="13">
    <source>
        <dbReference type="PROSITE" id="PS51755"/>
    </source>
</evidence>
<name>A0A840Y7M1_9PROT</name>
<evidence type="ECO:0000256" key="4">
    <source>
        <dbReference type="ARBA" id="ARBA00023012"/>
    </source>
</evidence>
<dbReference type="AlphaFoldDB" id="A0A840Y7M1"/>
<dbReference type="FunFam" id="1.10.10.10:FF:000099">
    <property type="entry name" value="Two-component system response regulator TorR"/>
    <property type="match status" value="1"/>
</dbReference>
<protein>
    <recommendedName>
        <fullName evidence="8">Regulatory protein VirG</fullName>
    </recommendedName>
</protein>
<feature type="domain" description="OmpR/PhoB-type" evidence="13">
    <location>
        <begin position="159"/>
        <end position="262"/>
    </location>
</feature>
<keyword evidence="5" id="KW-0805">Transcription regulation</keyword>
<evidence type="ECO:0000256" key="6">
    <source>
        <dbReference type="ARBA" id="ARBA00023125"/>
    </source>
</evidence>
<keyword evidence="6 10" id="KW-0238">DNA-binding</keyword>
<dbReference type="SUPFAM" id="SSF52172">
    <property type="entry name" value="CheY-like"/>
    <property type="match status" value="1"/>
</dbReference>
<proteinExistence type="predicted"/>
<dbReference type="Pfam" id="PF00486">
    <property type="entry name" value="Trans_reg_C"/>
    <property type="match status" value="1"/>
</dbReference>
<dbReference type="InterPro" id="IPR039420">
    <property type="entry name" value="WalR-like"/>
</dbReference>
<dbReference type="InterPro" id="IPR001867">
    <property type="entry name" value="OmpR/PhoB-type_DNA-bd"/>
</dbReference>
<dbReference type="PROSITE" id="PS51755">
    <property type="entry name" value="OMPR_PHOB"/>
    <property type="match status" value="1"/>
</dbReference>
<organism evidence="14 15">
    <name type="scientific">Muricoccus pecuniae</name>
    <dbReference type="NCBI Taxonomy" id="693023"/>
    <lineage>
        <taxon>Bacteria</taxon>
        <taxon>Pseudomonadati</taxon>
        <taxon>Pseudomonadota</taxon>
        <taxon>Alphaproteobacteria</taxon>
        <taxon>Acetobacterales</taxon>
        <taxon>Roseomonadaceae</taxon>
        <taxon>Muricoccus</taxon>
    </lineage>
</organism>